<dbReference type="Gene3D" id="3.30.559.10">
    <property type="entry name" value="Chloramphenicol acetyltransferase-like domain"/>
    <property type="match status" value="1"/>
</dbReference>
<keyword evidence="8" id="KW-1185">Reference proteome</keyword>
<dbReference type="InterPro" id="IPR000873">
    <property type="entry name" value="AMP-dep_synth/lig_dom"/>
</dbReference>
<dbReference type="SUPFAM" id="SSF56801">
    <property type="entry name" value="Acetyl-CoA synthetase-like"/>
    <property type="match status" value="1"/>
</dbReference>
<keyword evidence="3" id="KW-0597">Phosphoprotein</keyword>
<evidence type="ECO:0000256" key="2">
    <source>
        <dbReference type="ARBA" id="ARBA00022450"/>
    </source>
</evidence>
<dbReference type="InterPro" id="IPR025110">
    <property type="entry name" value="AMP-bd_C"/>
</dbReference>
<accession>A0ABW7PLK8</accession>
<dbReference type="SUPFAM" id="SSF52777">
    <property type="entry name" value="CoA-dependent acyltransferases"/>
    <property type="match status" value="2"/>
</dbReference>
<sequence length="987" mass="104281">PVDPEYPADRIAYMLQDAGPVAVLTDGERAGQLPCAPEALVLVDRLPLQDLDAADLTDAERTAPLLVASPAYVIYTSGSTGRPKGVVVTHSGVSSLATGQIERFAVESDSRVLQFASPSFDAAASEVFMALLSGARLVLARSEELLPGEPLAAVLARHGVTHATLPPAALAVMPEDGLPAGMTLVVAGEACPPAMVAKWSRGRRMINAYGPTETTVCATMSGPLSGAVTPPIGTPILNARIRVLDDRLQPVPVGVPGELYVEGSGLARGYLGRAAQTAGRFVAGPFGTPGGRMYRTGDVVRWRADGQLEFVGRVDHQVKVRGFRIELGEIESALAQQPGVVQVTVIVREDRPGDKRIVAYVVGDASAEALRAAAAERLPEYMVPSAFVTLEALPLTPNGKLDHRALPAPVFAPAGGGRAPRTAQEEILCGLFAEVLGLEQVDPDAGFFEMGGDSILAIQLVSRARRAGLVFSARDVFGHQSVAQLVLIAQAVRQDTADTAEEPDGGELTATPIMHWLRELGGSWTGFNQSMTVQVPAGADGQRLTATVQALLDRHDALRLRALPDGDGWRLDVRDPGEVRAADLLHRVDADGLDDAELAAVATAEGEAARLLLDPGQGTVIRFVWYDRGTLRPGLLLVLAHHLAVDGVSWRILLPDLAAAWDGEELAPVPASFRRWTRALASAAAGRRTELPLWQEIAATPDPLLAARALDPARDTGAAACSVSLTLPADVTAPLLTTVPASFHGGVNDVLLTALALAVRDHRRARGVDAPALLLDLEGHGREEIADGLDLSRTVGWFTSLYPVRVEPGDVPLASALKQVKEQLRALPDHGIGYGLLRHLDEDSAAALSGRPAPQIGFNYLGRFPAAPSAGASGGFTSAGDWAAVSGIPSPEPRDPDMPVGHALEINALTRDLPGGPELTATWTWPRELFDEAEVRALAEGWFDALRALADSVREPGAGGFTPSDLSLVTLSQDEIDDLETELRYIA</sequence>
<dbReference type="Pfam" id="PF00668">
    <property type="entry name" value="Condensation"/>
    <property type="match status" value="1"/>
</dbReference>
<gene>
    <name evidence="7" type="ORF">WDV06_30025</name>
</gene>
<name>A0ABW7PLK8_9ACTN</name>
<dbReference type="InterPro" id="IPR020806">
    <property type="entry name" value="PKS_PP-bd"/>
</dbReference>
<evidence type="ECO:0000256" key="5">
    <source>
        <dbReference type="ARBA" id="ARBA00023194"/>
    </source>
</evidence>
<evidence type="ECO:0000256" key="4">
    <source>
        <dbReference type="ARBA" id="ARBA00022737"/>
    </source>
</evidence>
<dbReference type="NCBIfam" id="TIGR01720">
    <property type="entry name" value="NRPS-para261"/>
    <property type="match status" value="1"/>
</dbReference>
<dbReference type="Gene3D" id="1.10.1200.10">
    <property type="entry name" value="ACP-like"/>
    <property type="match status" value="1"/>
</dbReference>
<dbReference type="PANTHER" id="PTHR45527">
    <property type="entry name" value="NONRIBOSOMAL PEPTIDE SYNTHETASE"/>
    <property type="match status" value="1"/>
</dbReference>
<dbReference type="Gene3D" id="3.30.300.30">
    <property type="match status" value="1"/>
</dbReference>
<dbReference type="PROSITE" id="PS50075">
    <property type="entry name" value="CARRIER"/>
    <property type="match status" value="1"/>
</dbReference>
<dbReference type="PROSITE" id="PS00012">
    <property type="entry name" value="PHOSPHOPANTETHEINE"/>
    <property type="match status" value="1"/>
</dbReference>
<comment type="cofactor">
    <cofactor evidence="1">
        <name>pantetheine 4'-phosphate</name>
        <dbReference type="ChEBI" id="CHEBI:47942"/>
    </cofactor>
</comment>
<organism evidence="7 8">
    <name type="scientific">Streptomyces racemochromogenes</name>
    <dbReference type="NCBI Taxonomy" id="67353"/>
    <lineage>
        <taxon>Bacteria</taxon>
        <taxon>Bacillati</taxon>
        <taxon>Actinomycetota</taxon>
        <taxon>Actinomycetes</taxon>
        <taxon>Kitasatosporales</taxon>
        <taxon>Streptomycetaceae</taxon>
        <taxon>Streptomyces</taxon>
    </lineage>
</organism>
<dbReference type="Pfam" id="PF00501">
    <property type="entry name" value="AMP-binding"/>
    <property type="match status" value="1"/>
</dbReference>
<dbReference type="PROSITE" id="PS00455">
    <property type="entry name" value="AMP_BINDING"/>
    <property type="match status" value="1"/>
</dbReference>
<proteinExistence type="predicted"/>
<dbReference type="InterPro" id="IPR042099">
    <property type="entry name" value="ANL_N_sf"/>
</dbReference>
<dbReference type="SUPFAM" id="SSF47336">
    <property type="entry name" value="ACP-like"/>
    <property type="match status" value="1"/>
</dbReference>
<dbReference type="Proteomes" id="UP001610631">
    <property type="component" value="Unassembled WGS sequence"/>
</dbReference>
<evidence type="ECO:0000313" key="7">
    <source>
        <dbReference type="EMBL" id="MFH7599302.1"/>
    </source>
</evidence>
<dbReference type="InterPro" id="IPR001242">
    <property type="entry name" value="Condensation_dom"/>
</dbReference>
<dbReference type="RefSeq" id="WP_395512951.1">
    <property type="nucleotide sequence ID" value="NZ_JBBDHD010000119.1"/>
</dbReference>
<dbReference type="EMBL" id="JBBDHD010000119">
    <property type="protein sequence ID" value="MFH7599302.1"/>
    <property type="molecule type" value="Genomic_DNA"/>
</dbReference>
<dbReference type="Pfam" id="PF13193">
    <property type="entry name" value="AMP-binding_C"/>
    <property type="match status" value="1"/>
</dbReference>
<keyword evidence="2" id="KW-0596">Phosphopantetheine</keyword>
<dbReference type="InterPro" id="IPR010060">
    <property type="entry name" value="NRPS_synth"/>
</dbReference>
<comment type="caution">
    <text evidence="7">The sequence shown here is derived from an EMBL/GenBank/DDBJ whole genome shotgun (WGS) entry which is preliminary data.</text>
</comment>
<dbReference type="PANTHER" id="PTHR45527:SF1">
    <property type="entry name" value="FATTY ACID SYNTHASE"/>
    <property type="match status" value="1"/>
</dbReference>
<dbReference type="Gene3D" id="3.30.559.30">
    <property type="entry name" value="Nonribosomal peptide synthetase, condensation domain"/>
    <property type="match status" value="1"/>
</dbReference>
<keyword evidence="4" id="KW-0677">Repeat</keyword>
<evidence type="ECO:0000256" key="1">
    <source>
        <dbReference type="ARBA" id="ARBA00001957"/>
    </source>
</evidence>
<dbReference type="InterPro" id="IPR023213">
    <property type="entry name" value="CAT-like_dom_sf"/>
</dbReference>
<dbReference type="Pfam" id="PF00550">
    <property type="entry name" value="PP-binding"/>
    <property type="match status" value="1"/>
</dbReference>
<dbReference type="Gene3D" id="3.40.50.12780">
    <property type="entry name" value="N-terminal domain of ligase-like"/>
    <property type="match status" value="1"/>
</dbReference>
<dbReference type="InterPro" id="IPR036736">
    <property type="entry name" value="ACP-like_sf"/>
</dbReference>
<protein>
    <submittedName>
        <fullName evidence="7">Amino acid adenylation domain-containing protein</fullName>
    </submittedName>
</protein>
<dbReference type="InterPro" id="IPR020845">
    <property type="entry name" value="AMP-binding_CS"/>
</dbReference>
<feature type="domain" description="Carrier" evidence="6">
    <location>
        <begin position="419"/>
        <end position="493"/>
    </location>
</feature>
<evidence type="ECO:0000313" key="8">
    <source>
        <dbReference type="Proteomes" id="UP001610631"/>
    </source>
</evidence>
<dbReference type="InterPro" id="IPR006162">
    <property type="entry name" value="Ppantetheine_attach_site"/>
</dbReference>
<feature type="non-terminal residue" evidence="7">
    <location>
        <position position="1"/>
    </location>
</feature>
<dbReference type="InterPro" id="IPR009081">
    <property type="entry name" value="PP-bd_ACP"/>
</dbReference>
<evidence type="ECO:0000259" key="6">
    <source>
        <dbReference type="PROSITE" id="PS50075"/>
    </source>
</evidence>
<keyword evidence="5" id="KW-0045">Antibiotic biosynthesis</keyword>
<dbReference type="InterPro" id="IPR045851">
    <property type="entry name" value="AMP-bd_C_sf"/>
</dbReference>
<evidence type="ECO:0000256" key="3">
    <source>
        <dbReference type="ARBA" id="ARBA00022553"/>
    </source>
</evidence>
<dbReference type="SMART" id="SM00823">
    <property type="entry name" value="PKS_PP"/>
    <property type="match status" value="1"/>
</dbReference>
<reference evidence="7 8" key="1">
    <citation type="submission" date="2024-03" db="EMBL/GenBank/DDBJ databases">
        <title>Whole genome sequencing of Streptomyces racemochromogenes, to identify antimicrobial biosynthetic gene clusters.</title>
        <authorList>
            <person name="Suryawanshi P."/>
            <person name="Krishnaraj P.U."/>
            <person name="Arun Y.P."/>
            <person name="Suryawanshi M.P."/>
            <person name="Rakshit O."/>
        </authorList>
    </citation>
    <scope>NUCLEOTIDE SEQUENCE [LARGE SCALE GENOMIC DNA]</scope>
    <source>
        <strain evidence="7 8">AUDT626</strain>
    </source>
</reference>
<dbReference type="NCBIfam" id="TIGR01733">
    <property type="entry name" value="AA-adenyl-dom"/>
    <property type="match status" value="1"/>
</dbReference>
<dbReference type="InterPro" id="IPR010071">
    <property type="entry name" value="AA_adenyl_dom"/>
</dbReference>